<evidence type="ECO:0000313" key="1">
    <source>
        <dbReference type="EMBL" id="KXB02011.1"/>
    </source>
</evidence>
<sequence length="102" mass="11710">MEKILDLGDEYRLRAVRERVGNFVVVSIGWVHPNRCFDFSGAMIWVRSMHLNNWKLVPGVNWSKNYEGVKDFLCEGLQLKNCGLVSYLGREILHKPALSNSS</sequence>
<proteinExistence type="predicted"/>
<reference evidence="1 2" key="1">
    <citation type="journal article" date="2016" name="Sci. Rep.">
        <title>Metabolic traits of an uncultured archaeal lineage -MSBL1- from brine pools of the Red Sea.</title>
        <authorList>
            <person name="Mwirichia R."/>
            <person name="Alam I."/>
            <person name="Rashid M."/>
            <person name="Vinu M."/>
            <person name="Ba-Alawi W."/>
            <person name="Anthony Kamau A."/>
            <person name="Kamanda Ngugi D."/>
            <person name="Goker M."/>
            <person name="Klenk H.P."/>
            <person name="Bajic V."/>
            <person name="Stingl U."/>
        </authorList>
    </citation>
    <scope>NUCLEOTIDE SEQUENCE [LARGE SCALE GENOMIC DNA]</scope>
    <source>
        <strain evidence="1">SCGC-AAA261D19</strain>
    </source>
</reference>
<comment type="caution">
    <text evidence="1">The sequence shown here is derived from an EMBL/GenBank/DDBJ whole genome shotgun (WGS) entry which is preliminary data.</text>
</comment>
<organism evidence="1 2">
    <name type="scientific">candidate division MSBL1 archaeon SCGC-AAA261D19</name>
    <dbReference type="NCBI Taxonomy" id="1698273"/>
    <lineage>
        <taxon>Archaea</taxon>
        <taxon>Methanobacteriati</taxon>
        <taxon>Methanobacteriota</taxon>
        <taxon>candidate division MSBL1</taxon>
    </lineage>
</organism>
<dbReference type="EMBL" id="LHXX01000029">
    <property type="protein sequence ID" value="KXB02011.1"/>
    <property type="molecule type" value="Genomic_DNA"/>
</dbReference>
<dbReference type="AlphaFoldDB" id="A0A133V6E3"/>
<accession>A0A133V6E3</accession>
<gene>
    <name evidence="1" type="ORF">AKJ43_02695</name>
</gene>
<dbReference type="Proteomes" id="UP000070400">
    <property type="component" value="Unassembled WGS sequence"/>
</dbReference>
<protein>
    <submittedName>
        <fullName evidence="1">Uncharacterized protein</fullName>
    </submittedName>
</protein>
<keyword evidence="2" id="KW-1185">Reference proteome</keyword>
<evidence type="ECO:0000313" key="2">
    <source>
        <dbReference type="Proteomes" id="UP000070400"/>
    </source>
</evidence>
<name>A0A133V6E3_9EURY</name>